<dbReference type="InterPro" id="IPR013783">
    <property type="entry name" value="Ig-like_fold"/>
</dbReference>
<sequence length="106" mass="11410">CDFFLLTGEVGGSITIKCPVKDISSRKFWCRELETGVCGTIISTSPYIKGRELALTGPHLSLRVGEISQVHTNEVMHVGIVCHSCLGCSCSVAFRAPFTSTGFTNV</sequence>
<dbReference type="InParanoid" id="A0A674II54"/>
<dbReference type="AlphaFoldDB" id="A0A674II54"/>
<reference evidence="1" key="1">
    <citation type="submission" date="2025-08" db="UniProtKB">
        <authorList>
            <consortium name="Ensembl"/>
        </authorList>
    </citation>
    <scope>IDENTIFICATION</scope>
</reference>
<accession>A0A674II54</accession>
<dbReference type="Proteomes" id="UP000472274">
    <property type="component" value="Unplaced"/>
</dbReference>
<name>A0A674II54_9SAUR</name>
<reference evidence="1" key="2">
    <citation type="submission" date="2025-09" db="UniProtKB">
        <authorList>
            <consortium name="Ensembl"/>
        </authorList>
    </citation>
    <scope>IDENTIFICATION</scope>
</reference>
<evidence type="ECO:0000313" key="1">
    <source>
        <dbReference type="Ensembl" id="ENSTMTP00000009116.1"/>
    </source>
</evidence>
<proteinExistence type="predicted"/>
<protein>
    <submittedName>
        <fullName evidence="1">Uncharacterized protein</fullName>
    </submittedName>
</protein>
<dbReference type="Gene3D" id="2.60.40.10">
    <property type="entry name" value="Immunoglobulins"/>
    <property type="match status" value="1"/>
</dbReference>
<keyword evidence="2" id="KW-1185">Reference proteome</keyword>
<evidence type="ECO:0000313" key="2">
    <source>
        <dbReference type="Proteomes" id="UP000472274"/>
    </source>
</evidence>
<organism evidence="1 2">
    <name type="scientific">Terrapene triunguis</name>
    <name type="common">Three-toed box turtle</name>
    <dbReference type="NCBI Taxonomy" id="2587831"/>
    <lineage>
        <taxon>Eukaryota</taxon>
        <taxon>Metazoa</taxon>
        <taxon>Chordata</taxon>
        <taxon>Craniata</taxon>
        <taxon>Vertebrata</taxon>
        <taxon>Euteleostomi</taxon>
        <taxon>Archelosauria</taxon>
        <taxon>Testudinata</taxon>
        <taxon>Testudines</taxon>
        <taxon>Cryptodira</taxon>
        <taxon>Durocryptodira</taxon>
        <taxon>Testudinoidea</taxon>
        <taxon>Emydidae</taxon>
        <taxon>Terrapene</taxon>
    </lineage>
</organism>
<dbReference type="Ensembl" id="ENSTMTT00000009422.1">
    <property type="protein sequence ID" value="ENSTMTP00000009116.1"/>
    <property type="gene ID" value="ENSTMTG00000006651.1"/>
</dbReference>